<reference evidence="1 2" key="1">
    <citation type="submission" date="2014-04" db="EMBL/GenBank/DDBJ databases">
        <title>Evolutionary Origins and Diversification of the Mycorrhizal Mutualists.</title>
        <authorList>
            <consortium name="DOE Joint Genome Institute"/>
            <consortium name="Mycorrhizal Genomics Consortium"/>
            <person name="Kohler A."/>
            <person name="Kuo A."/>
            <person name="Nagy L.G."/>
            <person name="Floudas D."/>
            <person name="Copeland A."/>
            <person name="Barry K.W."/>
            <person name="Cichocki N."/>
            <person name="Veneault-Fourrey C."/>
            <person name="LaButti K."/>
            <person name="Lindquist E.A."/>
            <person name="Lipzen A."/>
            <person name="Lundell T."/>
            <person name="Morin E."/>
            <person name="Murat C."/>
            <person name="Riley R."/>
            <person name="Ohm R."/>
            <person name="Sun H."/>
            <person name="Tunlid A."/>
            <person name="Henrissat B."/>
            <person name="Grigoriev I.V."/>
            <person name="Hibbett D.S."/>
            <person name="Martin F."/>
        </authorList>
    </citation>
    <scope>NUCLEOTIDE SEQUENCE [LARGE SCALE GENOMIC DNA]</scope>
    <source>
        <strain evidence="1 2">Koide BX008</strain>
    </source>
</reference>
<dbReference type="Proteomes" id="UP000054549">
    <property type="component" value="Unassembled WGS sequence"/>
</dbReference>
<organism evidence="1 2">
    <name type="scientific">Amanita muscaria (strain Koide BX008)</name>
    <dbReference type="NCBI Taxonomy" id="946122"/>
    <lineage>
        <taxon>Eukaryota</taxon>
        <taxon>Fungi</taxon>
        <taxon>Dikarya</taxon>
        <taxon>Basidiomycota</taxon>
        <taxon>Agaricomycotina</taxon>
        <taxon>Agaricomycetes</taxon>
        <taxon>Agaricomycetidae</taxon>
        <taxon>Agaricales</taxon>
        <taxon>Pluteineae</taxon>
        <taxon>Amanitaceae</taxon>
        <taxon>Amanita</taxon>
    </lineage>
</organism>
<evidence type="ECO:0000313" key="2">
    <source>
        <dbReference type="Proteomes" id="UP000054549"/>
    </source>
</evidence>
<dbReference type="InParanoid" id="A0A0C2XES7"/>
<name>A0A0C2XES7_AMAMK</name>
<dbReference type="STRING" id="946122.A0A0C2XES7"/>
<dbReference type="AlphaFoldDB" id="A0A0C2XES7"/>
<keyword evidence="2" id="KW-1185">Reference proteome</keyword>
<dbReference type="HOGENOM" id="CLU_509979_0_0_1"/>
<accession>A0A0C2XES7</accession>
<proteinExistence type="predicted"/>
<dbReference type="EMBL" id="KN818232">
    <property type="protein sequence ID" value="KIL67348.1"/>
    <property type="molecule type" value="Genomic_DNA"/>
</dbReference>
<evidence type="ECO:0000313" key="1">
    <source>
        <dbReference type="EMBL" id="KIL67348.1"/>
    </source>
</evidence>
<dbReference type="OrthoDB" id="21502at2759"/>
<protein>
    <submittedName>
        <fullName evidence="1">Uncharacterized protein</fullName>
    </submittedName>
</protein>
<gene>
    <name evidence="1" type="ORF">M378DRAFT_73913</name>
</gene>
<sequence>MRPEEARRVPEPVPEPHAVLPLTAFDRVYEQTTFVIGWVVEGDIDIAALEGALTRVTRKWRILSGRMELLKTNKGSQWRLRIPLGDIPQTFPKFTLTGAESEKPLSKYIPGLADIGALNPFRLGPSASALNHLFVHPSTPRCYAVYESTVHPLTSWHVTRFPGTLSEEGRSYICIGFSRCGIFDDVGAGLILRALMAEMSSSPWHAPPLPSWGVNENPLQRALDKEMVKFQVPLPGDREYVGFSTLSMMQAWRMILWHVKQKQSKGACPKSHYLRSAFVTSVLDNTRKELQERDHNDVLVSDENIVFAWIISTLYDGKIDVMFKGSILKRKIAIHNFASFRPLFCSDSDEMTLENYPFNASIPVPCPIFTMEEISVFPVADIARILATWRSTFSRTHVVLTYEALQSSARTFPFDPNADETLCLADLSECRFAEMDWRHIGAQLTLALSHFHLTPNDFIWTNSACIIGKLTDGSILLDSILADLPLRKLEIEATTNHQLSPILPAVDFNLDFVKNKHSDVLDGHSTRKSSLI</sequence>